<keyword evidence="2" id="KW-1185">Reference proteome</keyword>
<dbReference type="AlphaFoldDB" id="A0A9P0GEK5"/>
<sequence>MLDDKKIYMVFLKKTLRELTALNTDFQSDQANSLKLMEDLLHLLGITKYYVMSATIINFGYSFHEAQVGIERNDVSCVQERCIHFLVELCYQIQSRLPSNIEVLEKINLLTPENATSQVRRPDITNLATSFKSLINEDVDATVSE</sequence>
<dbReference type="Proteomes" id="UP001153636">
    <property type="component" value="Chromosome 2"/>
</dbReference>
<organism evidence="1 2">
    <name type="scientific">Psylliodes chrysocephalus</name>
    <dbReference type="NCBI Taxonomy" id="3402493"/>
    <lineage>
        <taxon>Eukaryota</taxon>
        <taxon>Metazoa</taxon>
        <taxon>Ecdysozoa</taxon>
        <taxon>Arthropoda</taxon>
        <taxon>Hexapoda</taxon>
        <taxon>Insecta</taxon>
        <taxon>Pterygota</taxon>
        <taxon>Neoptera</taxon>
        <taxon>Endopterygota</taxon>
        <taxon>Coleoptera</taxon>
        <taxon>Polyphaga</taxon>
        <taxon>Cucujiformia</taxon>
        <taxon>Chrysomeloidea</taxon>
        <taxon>Chrysomelidae</taxon>
        <taxon>Galerucinae</taxon>
        <taxon>Alticini</taxon>
        <taxon>Psylliodes</taxon>
    </lineage>
</organism>
<protein>
    <submittedName>
        <fullName evidence="1">Uncharacterized protein</fullName>
    </submittedName>
</protein>
<reference evidence="1" key="1">
    <citation type="submission" date="2022-01" db="EMBL/GenBank/DDBJ databases">
        <authorList>
            <person name="King R."/>
        </authorList>
    </citation>
    <scope>NUCLEOTIDE SEQUENCE</scope>
</reference>
<name>A0A9P0GEK5_9CUCU</name>
<accession>A0A9P0GEK5</accession>
<proteinExistence type="predicted"/>
<gene>
    <name evidence="1" type="ORF">PSYICH_LOCUS7832</name>
</gene>
<evidence type="ECO:0000313" key="2">
    <source>
        <dbReference type="Proteomes" id="UP001153636"/>
    </source>
</evidence>
<evidence type="ECO:0000313" key="1">
    <source>
        <dbReference type="EMBL" id="CAH1106552.1"/>
    </source>
</evidence>
<dbReference type="OrthoDB" id="7470982at2759"/>
<dbReference type="EMBL" id="OV651814">
    <property type="protein sequence ID" value="CAH1106552.1"/>
    <property type="molecule type" value="Genomic_DNA"/>
</dbReference>